<accession>A0A9P8LVE6</accession>
<dbReference type="Proteomes" id="UP000018208">
    <property type="component" value="Unassembled WGS sequence"/>
</dbReference>
<name>A0A9P8LVE6_9EUKA</name>
<evidence type="ECO:0000313" key="2">
    <source>
        <dbReference type="Proteomes" id="UP000018208"/>
    </source>
</evidence>
<sequence>MLKQQSDVELKIQTYTVLEFYDNFHNYMAGSCHTIIIINMIMPYICQTIGNIFIKCDIKDMKTIFYSPLQIQLKVFLVHASQRDITVQSQKQNYNENQTYIFSLQQ</sequence>
<gene>
    <name evidence="1" type="ORF">SS50377_22582</name>
</gene>
<keyword evidence="2" id="KW-1185">Reference proteome</keyword>
<proteinExistence type="predicted"/>
<dbReference type="GeneID" id="94296605"/>
<dbReference type="AlphaFoldDB" id="A0A9P8LVE6"/>
<protein>
    <submittedName>
        <fullName evidence="1">Uncharacterized protein</fullName>
    </submittedName>
</protein>
<reference evidence="1 2" key="1">
    <citation type="journal article" date="2014" name="PLoS Genet.">
        <title>The Genome of Spironucleus salmonicida Highlights a Fish Pathogen Adapted to Fluctuating Environments.</title>
        <authorList>
            <person name="Xu F."/>
            <person name="Jerlstrom-Hultqvist J."/>
            <person name="Einarsson E."/>
            <person name="Astvaldsson A."/>
            <person name="Svard S.G."/>
            <person name="Andersson J.O."/>
        </authorList>
    </citation>
    <scope>NUCLEOTIDE SEQUENCE [LARGE SCALE GENOMIC DNA]</scope>
    <source>
        <strain evidence="1 2">ATCC 50377</strain>
    </source>
</reference>
<dbReference type="KEGG" id="ssao:94296605"/>
<comment type="caution">
    <text evidence="1">The sequence shown here is derived from an EMBL/GenBank/DDBJ whole genome shotgun (WGS) entry which is preliminary data.</text>
</comment>
<evidence type="ECO:0000313" key="1">
    <source>
        <dbReference type="EMBL" id="KAH0574965.1"/>
    </source>
</evidence>
<dbReference type="EMBL" id="AUWU02000003">
    <property type="protein sequence ID" value="KAH0574965.1"/>
    <property type="molecule type" value="Genomic_DNA"/>
</dbReference>
<dbReference type="RefSeq" id="XP_067765738.1">
    <property type="nucleotide sequence ID" value="XM_067906470.1"/>
</dbReference>
<organism evidence="1 2">
    <name type="scientific">Spironucleus salmonicida</name>
    <dbReference type="NCBI Taxonomy" id="348837"/>
    <lineage>
        <taxon>Eukaryota</taxon>
        <taxon>Metamonada</taxon>
        <taxon>Diplomonadida</taxon>
        <taxon>Hexamitidae</taxon>
        <taxon>Hexamitinae</taxon>
        <taxon>Spironucleus</taxon>
    </lineage>
</organism>